<gene>
    <name evidence="3" type="ORF">AB675_12008</name>
</gene>
<sequence length="480" mass="53674">MDTSETKPKAQRRDCKDVRAERKRELDRLAQRATRERTKNRIAFLEQKLASLESCDQESTIGQLTKTIDDLRKDNMRLQAAMLKMRFAISEALDGTENLAPASTTPQCACGKPSCSCKVIKTQSTTSDTPSADEDVVEMASHNEVHVPVAGAVLGMWPSANNTATIEEFLGFQPNSIIPPDFAQPQSNPNLLVSPWPGIIPTPKHSNMSSPSPYNFIHPSPHSRLAIAGDVEKWHVSNGALTTAMSAVRNHLATNDTLDLHVPFRAGLWGWDSIPASEQSHPVWSALRAVDQKVFGTWESRAARIAVMYNCQTLLAYRESPTKDNLARVPKYLLPRPSQQRIQHPAVIDYLCWPGLRDRLVFEHEKYTATGEFSAAFVKYAHFDWPYTDDEILLPDVATGEWRVSERFLEKCYDYRAWTMLPGFFELYPEMVHDIAMWEGEVVSRPIKPPKPGDLGHGHGDGGMVGGDAEANMSWHPVGQ</sequence>
<dbReference type="OrthoDB" id="5086080at2759"/>
<proteinExistence type="predicted"/>
<dbReference type="InterPro" id="IPR021833">
    <property type="entry name" value="DUF3425"/>
</dbReference>
<dbReference type="PANTHER" id="PTHR37012">
    <property type="entry name" value="B-ZIP TRANSCRIPTION FACTOR (EUROFUNG)-RELATED"/>
    <property type="match status" value="1"/>
</dbReference>
<feature type="coiled-coil region" evidence="1">
    <location>
        <begin position="35"/>
        <end position="81"/>
    </location>
</feature>
<keyword evidence="4" id="KW-1185">Reference proteome</keyword>
<dbReference type="GeneID" id="28732785"/>
<dbReference type="PANTHER" id="PTHR37012:SF7">
    <property type="entry name" value="B-ZIP TRANSCRIPTION FACTOR (EUROFUNG)-RELATED"/>
    <property type="match status" value="1"/>
</dbReference>
<evidence type="ECO:0000313" key="4">
    <source>
        <dbReference type="Proteomes" id="UP000038010"/>
    </source>
</evidence>
<evidence type="ECO:0000256" key="1">
    <source>
        <dbReference type="SAM" id="Coils"/>
    </source>
</evidence>
<dbReference type="EMBL" id="LFJN01000019">
    <property type="protein sequence ID" value="KPI38389.1"/>
    <property type="molecule type" value="Genomic_DNA"/>
</dbReference>
<dbReference type="Pfam" id="PF11905">
    <property type="entry name" value="DUF3425"/>
    <property type="match status" value="1"/>
</dbReference>
<comment type="caution">
    <text evidence="3">The sequence shown here is derived from an EMBL/GenBank/DDBJ whole genome shotgun (WGS) entry which is preliminary data.</text>
</comment>
<name>A0A0N0NKY3_9EURO</name>
<evidence type="ECO:0000313" key="3">
    <source>
        <dbReference type="EMBL" id="KPI38389.1"/>
    </source>
</evidence>
<evidence type="ECO:0000256" key="2">
    <source>
        <dbReference type="SAM" id="MobiDB-lite"/>
    </source>
</evidence>
<accession>A0A0N0NKY3</accession>
<protein>
    <recommendedName>
        <fullName evidence="5">BZIP domain-containing protein</fullName>
    </recommendedName>
</protein>
<dbReference type="AlphaFoldDB" id="A0A0N0NKY3"/>
<dbReference type="CDD" id="cd14688">
    <property type="entry name" value="bZIP_YAP"/>
    <property type="match status" value="1"/>
</dbReference>
<feature type="region of interest" description="Disordered" evidence="2">
    <location>
        <begin position="1"/>
        <end position="29"/>
    </location>
</feature>
<evidence type="ECO:0008006" key="5">
    <source>
        <dbReference type="Google" id="ProtNLM"/>
    </source>
</evidence>
<dbReference type="Gene3D" id="1.20.5.170">
    <property type="match status" value="1"/>
</dbReference>
<keyword evidence="1" id="KW-0175">Coiled coil</keyword>
<dbReference type="GO" id="GO:0003700">
    <property type="term" value="F:DNA-binding transcription factor activity"/>
    <property type="evidence" value="ECO:0007669"/>
    <property type="project" value="InterPro"/>
</dbReference>
<dbReference type="VEuPathDB" id="FungiDB:AB675_12008"/>
<reference evidence="3 4" key="1">
    <citation type="submission" date="2015-06" db="EMBL/GenBank/DDBJ databases">
        <title>Draft genome of the ant-associated black yeast Phialophora attae CBS 131958.</title>
        <authorList>
            <person name="Moreno L.F."/>
            <person name="Stielow B.J."/>
            <person name="de Hoog S."/>
            <person name="Vicente V.A."/>
            <person name="Weiss V.A."/>
            <person name="de Vries M."/>
            <person name="Cruz L.M."/>
            <person name="Souza E.M."/>
        </authorList>
    </citation>
    <scope>NUCLEOTIDE SEQUENCE [LARGE SCALE GENOMIC DNA]</scope>
    <source>
        <strain evidence="3 4">CBS 131958</strain>
    </source>
</reference>
<dbReference type="InterPro" id="IPR046347">
    <property type="entry name" value="bZIP_sf"/>
</dbReference>
<dbReference type="Proteomes" id="UP000038010">
    <property type="component" value="Unassembled WGS sequence"/>
</dbReference>
<feature type="region of interest" description="Disordered" evidence="2">
    <location>
        <begin position="448"/>
        <end position="480"/>
    </location>
</feature>
<dbReference type="RefSeq" id="XP_017998352.1">
    <property type="nucleotide sequence ID" value="XM_018140904.1"/>
</dbReference>
<dbReference type="SUPFAM" id="SSF57959">
    <property type="entry name" value="Leucine zipper domain"/>
    <property type="match status" value="1"/>
</dbReference>
<organism evidence="3 4">
    <name type="scientific">Cyphellophora attinorum</name>
    <dbReference type="NCBI Taxonomy" id="1664694"/>
    <lineage>
        <taxon>Eukaryota</taxon>
        <taxon>Fungi</taxon>
        <taxon>Dikarya</taxon>
        <taxon>Ascomycota</taxon>
        <taxon>Pezizomycotina</taxon>
        <taxon>Eurotiomycetes</taxon>
        <taxon>Chaetothyriomycetidae</taxon>
        <taxon>Chaetothyriales</taxon>
        <taxon>Cyphellophoraceae</taxon>
        <taxon>Cyphellophora</taxon>
    </lineage>
</organism>